<proteinExistence type="predicted"/>
<organism evidence="2 3">
    <name type="scientific">Thiobacillus denitrificans (strain ATCC 25259 / T1)</name>
    <dbReference type="NCBI Taxonomy" id="292415"/>
    <lineage>
        <taxon>Bacteria</taxon>
        <taxon>Pseudomonadati</taxon>
        <taxon>Pseudomonadota</taxon>
        <taxon>Betaproteobacteria</taxon>
        <taxon>Nitrosomonadales</taxon>
        <taxon>Thiobacillaceae</taxon>
        <taxon>Thiobacillus</taxon>
    </lineage>
</organism>
<evidence type="ECO:0000313" key="2">
    <source>
        <dbReference type="EMBL" id="AAZ97260.1"/>
    </source>
</evidence>
<dbReference type="Proteomes" id="UP000008291">
    <property type="component" value="Chromosome"/>
</dbReference>
<gene>
    <name evidence="2" type="ordered locus">Tbd_1307</name>
</gene>
<evidence type="ECO:0008006" key="4">
    <source>
        <dbReference type="Google" id="ProtNLM"/>
    </source>
</evidence>
<evidence type="ECO:0000313" key="3">
    <source>
        <dbReference type="Proteomes" id="UP000008291"/>
    </source>
</evidence>
<evidence type="ECO:0000256" key="1">
    <source>
        <dbReference type="SAM" id="MobiDB-lite"/>
    </source>
</evidence>
<accession>Q3SJA7</accession>
<protein>
    <recommendedName>
        <fullName evidence="4">DUF1840 domain-containing protein</fullName>
    </recommendedName>
</protein>
<reference evidence="2 3" key="1">
    <citation type="journal article" date="2006" name="J. Bacteriol.">
        <title>The genome sequence of the obligately chemolithoautotrophic, facultatively anaerobic bacterium Thiobacillus denitrificans.</title>
        <authorList>
            <person name="Beller H.R."/>
            <person name="Chain P.S."/>
            <person name="Letain T.E."/>
            <person name="Chakicherla A."/>
            <person name="Larimer F.W."/>
            <person name="Richardson P.M."/>
            <person name="Coleman M.A."/>
            <person name="Wood A.P."/>
            <person name="Kelly D.P."/>
        </authorList>
    </citation>
    <scope>NUCLEOTIDE SEQUENCE [LARGE SCALE GENOMIC DNA]</scope>
    <source>
        <strain evidence="2 3">ATCC 25259</strain>
    </source>
</reference>
<dbReference type="STRING" id="292415.Tbd_1307"/>
<sequence>MSVSWGARRGPHERHPYSQEGSMLVTFTTKAYADITMFGDVAVTLLKMMGHSGTVPGAVVAADVPAALDRLRRALDADKGAQARPPAAAADDEDDPPVSLAHRALPLLELLAAAADRKADVMWK</sequence>
<dbReference type="HOGENOM" id="CLU_146690_1_0_4"/>
<feature type="region of interest" description="Disordered" evidence="1">
    <location>
        <begin position="77"/>
        <end position="98"/>
    </location>
</feature>
<dbReference type="InterPro" id="IPR014991">
    <property type="entry name" value="DUF1840"/>
</dbReference>
<name>Q3SJA7_THIDA</name>
<dbReference type="KEGG" id="tbd:Tbd_1307"/>
<keyword evidence="3" id="KW-1185">Reference proteome</keyword>
<dbReference type="eggNOG" id="ENOG5030N4D">
    <property type="taxonomic scope" value="Bacteria"/>
</dbReference>
<dbReference type="EMBL" id="CP000116">
    <property type="protein sequence ID" value="AAZ97260.1"/>
    <property type="molecule type" value="Genomic_DNA"/>
</dbReference>
<dbReference type="AlphaFoldDB" id="Q3SJA7"/>
<dbReference type="Pfam" id="PF08895">
    <property type="entry name" value="DUF1840"/>
    <property type="match status" value="1"/>
</dbReference>